<evidence type="ECO:0000313" key="2">
    <source>
        <dbReference type="Proteomes" id="UP000000642"/>
    </source>
</evidence>
<evidence type="ECO:0000313" key="1">
    <source>
        <dbReference type="EMBL" id="CAL12405.1"/>
    </source>
</evidence>
<dbReference type="AlphaFoldDB" id="A1JR69"/>
<dbReference type="HOGENOM" id="CLU_2653706_0_0_6"/>
<sequence>MAAQTYTAHRWYYLRLVSLRFHHIPKPTNLWFPASRREQTPSMLNKQPVFLTGAASSSVCRIDVSFRWNDYSNAYY</sequence>
<dbReference type="KEGG" id="yen:YE2350A"/>
<protein>
    <submittedName>
        <fullName evidence="1">Hypothetical phage protein</fullName>
    </submittedName>
</protein>
<gene>
    <name evidence="1" type="ORF">YE2350A</name>
</gene>
<organism evidence="1 2">
    <name type="scientific">Yersinia enterocolitica serotype O:8 / biotype 1B (strain NCTC 13174 / 8081)</name>
    <dbReference type="NCBI Taxonomy" id="393305"/>
    <lineage>
        <taxon>Bacteria</taxon>
        <taxon>Pseudomonadati</taxon>
        <taxon>Pseudomonadota</taxon>
        <taxon>Gammaproteobacteria</taxon>
        <taxon>Enterobacterales</taxon>
        <taxon>Yersiniaceae</taxon>
        <taxon>Yersinia</taxon>
    </lineage>
</organism>
<proteinExistence type="predicted"/>
<name>A1JR69_YERE8</name>
<dbReference type="Proteomes" id="UP000000642">
    <property type="component" value="Chromosome"/>
</dbReference>
<reference evidence="1 2" key="1">
    <citation type="journal article" date="2006" name="PLoS Genet.">
        <title>The complete genome sequence and comparative genome analysis of the high pathogenicity Yersinia enterocolitica strain 8081.</title>
        <authorList>
            <person name="Thomson N.R."/>
            <person name="Howard S."/>
            <person name="Wren B.W."/>
            <person name="Holden M.T.G."/>
            <person name="Crossman L."/>
            <person name="Challis G.L."/>
            <person name="Churcher C."/>
            <person name="Mungall K."/>
            <person name="Brooks K."/>
            <person name="Chillingworth T."/>
            <person name="Feltwell T."/>
            <person name="Abdellah Z."/>
            <person name="Hauser H."/>
            <person name="Jagels K."/>
            <person name="Maddison M."/>
            <person name="Moule S."/>
            <person name="Sanders M."/>
            <person name="Whitehead S."/>
            <person name="Quail M.A."/>
            <person name="Dougan G."/>
            <person name="Parkhill J."/>
            <person name="Prentice M.B."/>
        </authorList>
    </citation>
    <scope>NUCLEOTIDE SEQUENCE [LARGE SCALE GENOMIC DNA]</scope>
    <source>
        <strain evidence="2">NCTC 13174 / 8081</strain>
    </source>
</reference>
<dbReference type="EMBL" id="AM286415">
    <property type="protein sequence ID" value="CAL12405.1"/>
    <property type="molecule type" value="Genomic_DNA"/>
</dbReference>
<accession>A1JR69</accession>